<evidence type="ECO:0000313" key="6">
    <source>
        <dbReference type="Proteomes" id="UP000291469"/>
    </source>
</evidence>
<dbReference type="PANTHER" id="PTHR11022:SF41">
    <property type="entry name" value="PEPTIDOGLYCAN-RECOGNITION PROTEIN LC-RELATED"/>
    <property type="match status" value="1"/>
</dbReference>
<dbReference type="CDD" id="cd06583">
    <property type="entry name" value="PGRP"/>
    <property type="match status" value="1"/>
</dbReference>
<dbReference type="AlphaFoldDB" id="A0A411YDK7"/>
<name>A0A411YDK7_9ACTN</name>
<dbReference type="KEGG" id="erz:ER308_06570"/>
<evidence type="ECO:0000259" key="4">
    <source>
        <dbReference type="SMART" id="SM00701"/>
    </source>
</evidence>
<dbReference type="InterPro" id="IPR007253">
    <property type="entry name" value="Cell_wall-bd_2"/>
</dbReference>
<feature type="region of interest" description="Disordered" evidence="2">
    <location>
        <begin position="93"/>
        <end position="133"/>
    </location>
</feature>
<feature type="compositionally biased region" description="Basic and acidic residues" evidence="2">
    <location>
        <begin position="93"/>
        <end position="111"/>
    </location>
</feature>
<dbReference type="Gene3D" id="3.40.80.10">
    <property type="entry name" value="Peptidoglycan recognition protein-like"/>
    <property type="match status" value="1"/>
</dbReference>
<dbReference type="InterPro" id="IPR015510">
    <property type="entry name" value="PGRP"/>
</dbReference>
<dbReference type="InterPro" id="IPR006311">
    <property type="entry name" value="TAT_signal"/>
</dbReference>
<dbReference type="InterPro" id="IPR002502">
    <property type="entry name" value="Amidase_domain"/>
</dbReference>
<dbReference type="InterPro" id="IPR006619">
    <property type="entry name" value="PGRP_domain_met/bac"/>
</dbReference>
<comment type="similarity">
    <text evidence="1">Belongs to the N-acetylmuramoyl-L-alanine amidase 2 family.</text>
</comment>
<keyword evidence="6" id="KW-1185">Reference proteome</keyword>
<accession>A0A411YDK7</accession>
<evidence type="ECO:0000256" key="1">
    <source>
        <dbReference type="ARBA" id="ARBA00007553"/>
    </source>
</evidence>
<dbReference type="InterPro" id="IPR036505">
    <property type="entry name" value="Amidase/PGRP_sf"/>
</dbReference>
<dbReference type="PANTHER" id="PTHR11022">
    <property type="entry name" value="PEPTIDOGLYCAN RECOGNITION PROTEIN"/>
    <property type="match status" value="1"/>
</dbReference>
<evidence type="ECO:0000259" key="3">
    <source>
        <dbReference type="SMART" id="SM00644"/>
    </source>
</evidence>
<feature type="compositionally biased region" description="Acidic residues" evidence="2">
    <location>
        <begin position="112"/>
        <end position="123"/>
    </location>
</feature>
<dbReference type="GO" id="GO:0009253">
    <property type="term" value="P:peptidoglycan catabolic process"/>
    <property type="evidence" value="ECO:0007669"/>
    <property type="project" value="InterPro"/>
</dbReference>
<dbReference type="SMART" id="SM00644">
    <property type="entry name" value="Ami_2"/>
    <property type="match status" value="1"/>
</dbReference>
<sequence length="705" mass="73493">MQRVARRTVLRSGALGLGVLGASFYAGPLEAIVRAPAARAGELPEVTSRTFQGFVTETVEGSVHRSRPASAQGPFSMVGFDGPPEARIRIRHAEGDGEWSDWREVPQRQADEQPDPDSEEADPGVDGSTEPVWVRSADRLQVEVENARPEDLDAHLIDSMGLAEAASAAAADSRMAAALGLTGAATAHASTAPPSVISRAQWGADESWRSGSPRAASSLRFGVVHHTVTGNGYSQGEAAGVVRGIYRYHAISRGWNDIGYNFLVDRFGRIYEGRAGGIERPIVGAHAGGFNTGSVGIAVIGTFTSGDVPEVAQEAVASILAWKFRMHGIDPRATVTLTSGGSTRYSSGTQVTKPTIIGHRDVSATSCPGDGSYRHIESLRRRVAATELDLVEPLARIGGVDGIETAILLSQLAFEGDRSAERAVIATEAVFADAAAGGPLAGRGGPIMLTWSDRLDERVRDELERVLPAGKEVYLLGSEAALGTGVERALSDRWNVKRLAGKNREETAALAAKEVVAREGRDVALIARAGPDDAWADGLAGSAYGARHGCPVLLTDSDELSPEVREALEELGISRTIVLGGPSAVSDAVMNDLPSPTRVAGQDRAGTARAVAEELWGLQHAGDRGGGVLVAGGYAPNAWKDALTSASVAAARDLPVVLSRPDRLPAATETYLGAIGGGAGESFVIGGTGALQDEVASRSAALLGS</sequence>
<reference evidence="5 6" key="1">
    <citation type="submission" date="2019-01" db="EMBL/GenBank/DDBJ databases">
        <title>Egibacter rhizosphaerae EGI 80759T.</title>
        <authorList>
            <person name="Chen D.-D."/>
            <person name="Tian Y."/>
            <person name="Jiao J.-Y."/>
            <person name="Zhang X.-T."/>
            <person name="Zhang Y.-G."/>
            <person name="Zhang Y."/>
            <person name="Xiao M."/>
            <person name="Shu W.-S."/>
            <person name="Li W.-J."/>
        </authorList>
    </citation>
    <scope>NUCLEOTIDE SEQUENCE [LARGE SCALE GENOMIC DNA]</scope>
    <source>
        <strain evidence="5 6">EGI 80759</strain>
    </source>
</reference>
<dbReference type="PROSITE" id="PS51318">
    <property type="entry name" value="TAT"/>
    <property type="match status" value="1"/>
</dbReference>
<feature type="region of interest" description="Disordered" evidence="2">
    <location>
        <begin position="62"/>
        <end position="81"/>
    </location>
</feature>
<evidence type="ECO:0008006" key="7">
    <source>
        <dbReference type="Google" id="ProtNLM"/>
    </source>
</evidence>
<evidence type="ECO:0000313" key="5">
    <source>
        <dbReference type="EMBL" id="QBI19237.1"/>
    </source>
</evidence>
<dbReference type="GO" id="GO:0008270">
    <property type="term" value="F:zinc ion binding"/>
    <property type="evidence" value="ECO:0007669"/>
    <property type="project" value="InterPro"/>
</dbReference>
<dbReference type="Pfam" id="PF01510">
    <property type="entry name" value="Amidase_2"/>
    <property type="match status" value="1"/>
</dbReference>
<feature type="domain" description="N-acetylmuramoyl-L-alanine amidase" evidence="3">
    <location>
        <begin position="207"/>
        <end position="369"/>
    </location>
</feature>
<dbReference type="RefSeq" id="WP_131154234.1">
    <property type="nucleotide sequence ID" value="NZ_CP036402.1"/>
</dbReference>
<dbReference type="OrthoDB" id="514320at2"/>
<evidence type="ECO:0000256" key="2">
    <source>
        <dbReference type="SAM" id="MobiDB-lite"/>
    </source>
</evidence>
<proteinExistence type="inferred from homology"/>
<dbReference type="Proteomes" id="UP000291469">
    <property type="component" value="Chromosome"/>
</dbReference>
<dbReference type="SUPFAM" id="SSF55846">
    <property type="entry name" value="N-acetylmuramoyl-L-alanine amidase-like"/>
    <property type="match status" value="1"/>
</dbReference>
<protein>
    <recommendedName>
        <fullName evidence="7">Peptidoglycan recognition protein family domain-containing protein</fullName>
    </recommendedName>
</protein>
<organism evidence="5 6">
    <name type="scientific">Egibacter rhizosphaerae</name>
    <dbReference type="NCBI Taxonomy" id="1670831"/>
    <lineage>
        <taxon>Bacteria</taxon>
        <taxon>Bacillati</taxon>
        <taxon>Actinomycetota</taxon>
        <taxon>Nitriliruptoria</taxon>
        <taxon>Egibacterales</taxon>
        <taxon>Egibacteraceae</taxon>
        <taxon>Egibacter</taxon>
    </lineage>
</organism>
<dbReference type="SMART" id="SM00701">
    <property type="entry name" value="PGRP"/>
    <property type="match status" value="1"/>
</dbReference>
<dbReference type="Pfam" id="PF04122">
    <property type="entry name" value="CW_binding_2"/>
    <property type="match status" value="3"/>
</dbReference>
<dbReference type="GO" id="GO:0008745">
    <property type="term" value="F:N-acetylmuramoyl-L-alanine amidase activity"/>
    <property type="evidence" value="ECO:0007669"/>
    <property type="project" value="InterPro"/>
</dbReference>
<gene>
    <name evidence="5" type="ORF">ER308_06570</name>
</gene>
<dbReference type="EMBL" id="CP036402">
    <property type="protein sequence ID" value="QBI19237.1"/>
    <property type="molecule type" value="Genomic_DNA"/>
</dbReference>
<feature type="domain" description="Peptidoglycan recognition protein family" evidence="4">
    <location>
        <begin position="194"/>
        <end position="342"/>
    </location>
</feature>